<accession>F6YCH9</accession>
<dbReference type="InParanoid" id="F6YCH9"/>
<dbReference type="KEGG" id="cin:100177078"/>
<dbReference type="PANTHER" id="PTHR22367:SF2">
    <property type="entry name" value="COILED-COIL DOMAIN-CONTAINING PROTEIN 14"/>
    <property type="match status" value="1"/>
</dbReference>
<reference evidence="2" key="1">
    <citation type="journal article" date="2002" name="Science">
        <title>The draft genome of Ciona intestinalis: insights into chordate and vertebrate origins.</title>
        <authorList>
            <person name="Dehal P."/>
            <person name="Satou Y."/>
            <person name="Campbell R.K."/>
            <person name="Chapman J."/>
            <person name="Degnan B."/>
            <person name="De Tomaso A."/>
            <person name="Davidson B."/>
            <person name="Di Gregorio A."/>
            <person name="Gelpke M."/>
            <person name="Goodstein D.M."/>
            <person name="Harafuji N."/>
            <person name="Hastings K.E."/>
            <person name="Ho I."/>
            <person name="Hotta K."/>
            <person name="Huang W."/>
            <person name="Kawashima T."/>
            <person name="Lemaire P."/>
            <person name="Martinez D."/>
            <person name="Meinertzhagen I.A."/>
            <person name="Necula S."/>
            <person name="Nonaka M."/>
            <person name="Putnam N."/>
            <person name="Rash S."/>
            <person name="Saiga H."/>
            <person name="Satake M."/>
            <person name="Terry A."/>
            <person name="Yamada L."/>
            <person name="Wang H.G."/>
            <person name="Awazu S."/>
            <person name="Azumi K."/>
            <person name="Boore J."/>
            <person name="Branno M."/>
            <person name="Chin-Bow S."/>
            <person name="DeSantis R."/>
            <person name="Doyle S."/>
            <person name="Francino P."/>
            <person name="Keys D.N."/>
            <person name="Haga S."/>
            <person name="Hayashi H."/>
            <person name="Hino K."/>
            <person name="Imai K.S."/>
            <person name="Inaba K."/>
            <person name="Kano S."/>
            <person name="Kobayashi K."/>
            <person name="Kobayashi M."/>
            <person name="Lee B.I."/>
            <person name="Makabe K.W."/>
            <person name="Manohar C."/>
            <person name="Matassi G."/>
            <person name="Medina M."/>
            <person name="Mochizuki Y."/>
            <person name="Mount S."/>
            <person name="Morishita T."/>
            <person name="Miura S."/>
            <person name="Nakayama A."/>
            <person name="Nishizaka S."/>
            <person name="Nomoto H."/>
            <person name="Ohta F."/>
            <person name="Oishi K."/>
            <person name="Rigoutsos I."/>
            <person name="Sano M."/>
            <person name="Sasaki A."/>
            <person name="Sasakura Y."/>
            <person name="Shoguchi E."/>
            <person name="Shin-i T."/>
            <person name="Spagnuolo A."/>
            <person name="Stainier D."/>
            <person name="Suzuki M.M."/>
            <person name="Tassy O."/>
            <person name="Takatori N."/>
            <person name="Tokuoka M."/>
            <person name="Yagi K."/>
            <person name="Yoshizaki F."/>
            <person name="Wada S."/>
            <person name="Zhang C."/>
            <person name="Hyatt P.D."/>
            <person name="Larimer F."/>
            <person name="Detter C."/>
            <person name="Doggett N."/>
            <person name="Glavina T."/>
            <person name="Hawkins T."/>
            <person name="Richardson P."/>
            <person name="Lucas S."/>
            <person name="Kohara Y."/>
            <person name="Levine M."/>
            <person name="Satoh N."/>
            <person name="Rokhsar D.S."/>
        </authorList>
    </citation>
    <scope>NUCLEOTIDE SEQUENCE [LARGE SCALE GENOMIC DNA]</scope>
</reference>
<organism evidence="1 2">
    <name type="scientific">Ciona intestinalis</name>
    <name type="common">Transparent sea squirt</name>
    <name type="synonym">Ascidia intestinalis</name>
    <dbReference type="NCBI Taxonomy" id="7719"/>
    <lineage>
        <taxon>Eukaryota</taxon>
        <taxon>Metazoa</taxon>
        <taxon>Chordata</taxon>
        <taxon>Tunicata</taxon>
        <taxon>Ascidiacea</taxon>
        <taxon>Phlebobranchia</taxon>
        <taxon>Cionidae</taxon>
        <taxon>Ciona</taxon>
    </lineage>
</organism>
<dbReference type="Pfam" id="PF15254">
    <property type="entry name" value="CCDC14"/>
    <property type="match status" value="2"/>
</dbReference>
<sequence length="531" mass="59219">MAQSEVESISNGLERCTILLKDILQSDSQEPVSATTSKKKKCQGNKSAVKLVKPWQASSKRNVSHKTKNNMRCKAALNFKKEKVTDGKSEEKKLAKPCQLTKFDRDIPSSTPIVTPIKKEKLMTPRSHQHKEGNSLTSSQSSLIALLQNFNNSLVLPYQGAGDSKCQNLQPSLKGQSEQVTVDVNQSKMDNVATQHLSRTTTNAPEKQPTTVEMHPCIHCEDSRARIVGLENENAVLTKRLKTMEFSFKEKESSKNDISLEIAALQCRTNLFEKKVLELTTALDDSVQLQAEMSKTNASLADENQRIREELLEKDDELKKSGKIFTDETENIKLEVNQAMVKFDQLKLSLAESDTENMGLRNEVQIRDEEIERLNELNKGLQMSNARLLSELNKNHQVSPGRNTQNITTTVLNRLDTILSQPIQTHLVRSNNIPTDINLQKHTNTLTHDVPSPTEYAPPNPCKVLVDTGNKQVEFATTVPAMSTISSSYNTPSVSMISMTTSDEQNFSAGLAILDADIERLQNSLKYANAV</sequence>
<dbReference type="Proteomes" id="UP000008144">
    <property type="component" value="Unassembled WGS sequence"/>
</dbReference>
<proteinExistence type="predicted"/>
<reference evidence="1" key="2">
    <citation type="submission" date="2025-08" db="UniProtKB">
        <authorList>
            <consortium name="Ensembl"/>
        </authorList>
    </citation>
    <scope>IDENTIFICATION</scope>
</reference>
<accession>A0A1W2W4C3</accession>
<name>F6YCH9_CIOIN</name>
<dbReference type="HOGENOM" id="CLU_512817_0_0_1"/>
<dbReference type="STRING" id="7719.ENSCINP00000000888"/>
<dbReference type="AlphaFoldDB" id="F6YCH9"/>
<keyword evidence="2" id="KW-1185">Reference proteome</keyword>
<protein>
    <submittedName>
        <fullName evidence="1">Uncharacterized LOC100177078</fullName>
    </submittedName>
</protein>
<dbReference type="GeneID" id="100177078"/>
<dbReference type="Ensembl" id="ENSCINT00000000888.3">
    <property type="protein sequence ID" value="ENSCINP00000000888.3"/>
    <property type="gene ID" value="ENSCING00000000492.3"/>
</dbReference>
<evidence type="ECO:0000313" key="1">
    <source>
        <dbReference type="Ensembl" id="ENSCINP00000000888.3"/>
    </source>
</evidence>
<evidence type="ECO:0000313" key="2">
    <source>
        <dbReference type="Proteomes" id="UP000008144"/>
    </source>
</evidence>
<reference evidence="1" key="3">
    <citation type="submission" date="2025-09" db="UniProtKB">
        <authorList>
            <consortium name="Ensembl"/>
        </authorList>
    </citation>
    <scope>IDENTIFICATION</scope>
</reference>
<dbReference type="PANTHER" id="PTHR22367">
    <property type="entry name" value="COILED-COIL DOMAIN-CONTAINING PROTEIN 14"/>
    <property type="match status" value="1"/>
</dbReference>
<dbReference type="GeneTree" id="ENSGT00390000017916"/>
<dbReference type="RefSeq" id="XP_002123633.1">
    <property type="nucleotide sequence ID" value="XM_002123597.4"/>
</dbReference>
<gene>
    <name evidence="1" type="primary">LOC100177078</name>
</gene>
<dbReference type="InterPro" id="IPR029343">
    <property type="entry name" value="CCDC14"/>
</dbReference>